<dbReference type="InterPro" id="IPR023753">
    <property type="entry name" value="FAD/NAD-binding_dom"/>
</dbReference>
<dbReference type="Proteomes" id="UP001214628">
    <property type="component" value="Chromosome 2"/>
</dbReference>
<dbReference type="Gene3D" id="3.40.140.10">
    <property type="entry name" value="Cytidine Deaminase, domain 2"/>
    <property type="match status" value="1"/>
</dbReference>
<dbReference type="CDD" id="cd08060">
    <property type="entry name" value="MPN_UPF0172"/>
    <property type="match status" value="1"/>
</dbReference>
<organism evidence="7 8">
    <name type="scientific">Malassezia psittaci</name>
    <dbReference type="NCBI Taxonomy" id="1821823"/>
    <lineage>
        <taxon>Eukaryota</taxon>
        <taxon>Fungi</taxon>
        <taxon>Dikarya</taxon>
        <taxon>Basidiomycota</taxon>
        <taxon>Ustilaginomycotina</taxon>
        <taxon>Malasseziomycetes</taxon>
        <taxon>Malasseziales</taxon>
        <taxon>Malasseziaceae</taxon>
        <taxon>Malassezia</taxon>
    </lineage>
</organism>
<accession>A0AAF0JDK4</accession>
<dbReference type="Gene3D" id="3.40.50.720">
    <property type="entry name" value="NAD(P)-binding Rossmann-like Domain"/>
    <property type="match status" value="1"/>
</dbReference>
<dbReference type="SUPFAM" id="SSF51971">
    <property type="entry name" value="Nucleotide-binding domain"/>
    <property type="match status" value="1"/>
</dbReference>
<dbReference type="EC" id="1.18.1.6" evidence="7"/>
<reference evidence="7" key="1">
    <citation type="submission" date="2023-02" db="EMBL/GenBank/DDBJ databases">
        <title>Mating type loci evolution in Malassezia.</title>
        <authorList>
            <person name="Coelho M.A."/>
        </authorList>
    </citation>
    <scope>NUCLEOTIDE SEQUENCE</scope>
    <source>
        <strain evidence="7">CBS 14136</strain>
    </source>
</reference>
<evidence type="ECO:0000259" key="6">
    <source>
        <dbReference type="Pfam" id="PF07992"/>
    </source>
</evidence>
<evidence type="ECO:0000256" key="4">
    <source>
        <dbReference type="ARBA" id="ARBA00022857"/>
    </source>
</evidence>
<evidence type="ECO:0000313" key="7">
    <source>
        <dbReference type="EMBL" id="WFD43092.1"/>
    </source>
</evidence>
<keyword evidence="5 7" id="KW-0560">Oxidoreductase</keyword>
<keyword evidence="8" id="KW-1185">Reference proteome</keyword>
<name>A0AAF0JDK4_9BASI</name>
<dbReference type="GO" id="GO:0072546">
    <property type="term" value="C:EMC complex"/>
    <property type="evidence" value="ECO:0007669"/>
    <property type="project" value="InterPro"/>
</dbReference>
<keyword evidence="3" id="KW-0274">FAD</keyword>
<evidence type="ECO:0000256" key="5">
    <source>
        <dbReference type="ARBA" id="ARBA00023002"/>
    </source>
</evidence>
<keyword evidence="4" id="KW-0521">NADP</keyword>
<dbReference type="PRINTS" id="PR00411">
    <property type="entry name" value="PNDRDTASEI"/>
</dbReference>
<dbReference type="PANTHER" id="PTHR48467:SF1">
    <property type="entry name" value="GLUTAMATE SYNTHASE 1 [NADH], CHLOROPLASTIC-LIKE"/>
    <property type="match status" value="1"/>
</dbReference>
<proteinExistence type="predicted"/>
<protein>
    <submittedName>
        <fullName evidence="7">Adrenodoxin-NADP(+) reductase</fullName>
        <ecNumber evidence="7">1.18.1.6</ecNumber>
    </submittedName>
</protein>
<dbReference type="InterPro" id="IPR055275">
    <property type="entry name" value="Ferredox_Rdtase"/>
</dbReference>
<comment type="cofactor">
    <cofactor evidence="1">
        <name>FAD</name>
        <dbReference type="ChEBI" id="CHEBI:57692"/>
    </cofactor>
</comment>
<keyword evidence="2" id="KW-0285">Flavoprotein</keyword>
<feature type="domain" description="FAD/NAD(P)-binding" evidence="6">
    <location>
        <begin position="202"/>
        <end position="396"/>
    </location>
</feature>
<dbReference type="InterPro" id="IPR005366">
    <property type="entry name" value="EMC8/9"/>
</dbReference>
<evidence type="ECO:0000256" key="3">
    <source>
        <dbReference type="ARBA" id="ARBA00022827"/>
    </source>
</evidence>
<dbReference type="Gene3D" id="3.50.50.60">
    <property type="entry name" value="FAD/NAD(P)-binding domain"/>
    <property type="match status" value="1"/>
</dbReference>
<gene>
    <name evidence="7" type="primary">ARH1</name>
    <name evidence="7" type="ORF">MPSI1_001745</name>
</gene>
<dbReference type="GO" id="GO:0016491">
    <property type="term" value="F:oxidoreductase activity"/>
    <property type="evidence" value="ECO:0007669"/>
    <property type="project" value="UniProtKB-KW"/>
</dbReference>
<dbReference type="Pfam" id="PF07992">
    <property type="entry name" value="Pyr_redox_2"/>
    <property type="match status" value="1"/>
</dbReference>
<dbReference type="InterPro" id="IPR036188">
    <property type="entry name" value="FAD/NAD-bd_sf"/>
</dbReference>
<dbReference type="Pfam" id="PF03665">
    <property type="entry name" value="UPF0172"/>
    <property type="match status" value="1"/>
</dbReference>
<evidence type="ECO:0000256" key="1">
    <source>
        <dbReference type="ARBA" id="ARBA00001974"/>
    </source>
</evidence>
<sequence length="711" mass="78637">MAPEVKRVELDEQAYRKLVWHASKYPASTVVGVLIGSAGSSAQVTDVIPLLHHWVQLSPMTEAGLAMLTRKIEAYLKEKDQKILGVYEVPESLDSQELSSTTVLLAQKIAAKSAYPALALLVDGCKLLTPKLTAIKAFVASQDNKATKLMSTSEISVKNYSKLVSLLDTEVNEGKWKALADWDDHLENPQLNFLAVLAPPLRLAVVGSGPSGFYAASRVLQSFDQSNGTGDNGVEVHMFERLPTPYGLVRYGVAPDHPEVKNVEHKFNEVAQDPRFQFFGNVRVTAASQRPKSASSLVSEVCVSELAPYYTHILFAYGASDSRPLGIPGSMPTELRNVFHALRFVEWYNGHPDAHDPAQQDEFSLNHVDGDHIRRVAIVGAGNVALDVARVLLRQCAAAPQEETLAHTDVPEPVLQALRTWRLEEVNLYVRRGAAQLAFTNKELREMLNLSYVPFRPIPSDQLDPAIQHVSTLKEPGQKRAMTRLLGQLRKGSKMPYVQNEQHIPRWGMHLLRSPAALHGDSGSSPALQTVDWNVTEMDESYRAVSKGEKVSSKEDLLIASVGYRSAPLESDAESQMSVPFDSSRFVIPNIRNRVVDQQGNIQPGMFVSGWLATGPVGVIVSTMFDAFGVADEMVKEWRSQVSAGENASFLCTEAGFPEALKEVPEAIRQQRTVSYKQWVEIDRAEVKRGKVLEKPREKFLTVAEMLQVID</sequence>
<evidence type="ECO:0000313" key="8">
    <source>
        <dbReference type="Proteomes" id="UP001214628"/>
    </source>
</evidence>
<dbReference type="AlphaFoldDB" id="A0AAF0JDK4"/>
<evidence type="ECO:0000256" key="2">
    <source>
        <dbReference type="ARBA" id="ARBA00022630"/>
    </source>
</evidence>
<dbReference type="PANTHER" id="PTHR48467">
    <property type="entry name" value="GLUTAMATE SYNTHASE 1 [NADH], CHLOROPLASTIC-LIKE"/>
    <property type="match status" value="1"/>
</dbReference>
<dbReference type="EMBL" id="CP118376">
    <property type="protein sequence ID" value="WFD43092.1"/>
    <property type="molecule type" value="Genomic_DNA"/>
</dbReference>
<dbReference type="PRINTS" id="PR00368">
    <property type="entry name" value="FADPNR"/>
</dbReference>